<evidence type="ECO:0000256" key="1">
    <source>
        <dbReference type="SAM" id="Phobius"/>
    </source>
</evidence>
<feature type="transmembrane region" description="Helical" evidence="1">
    <location>
        <begin position="7"/>
        <end position="31"/>
    </location>
</feature>
<evidence type="ECO:0000313" key="2">
    <source>
        <dbReference type="EMBL" id="SIN91683.1"/>
    </source>
</evidence>
<keyword evidence="3" id="KW-1185">Reference proteome</keyword>
<keyword evidence="1" id="KW-0812">Transmembrane</keyword>
<reference evidence="3" key="1">
    <citation type="submission" date="2016-11" db="EMBL/GenBank/DDBJ databases">
        <authorList>
            <person name="Varghese N."/>
            <person name="Submissions S."/>
        </authorList>
    </citation>
    <scope>NUCLEOTIDE SEQUENCE [LARGE SCALE GENOMIC DNA]</scope>
    <source>
        <strain evidence="3">DSM 17456</strain>
    </source>
</reference>
<proteinExistence type="predicted"/>
<accession>A0A1N6F8S0</accession>
<keyword evidence="1" id="KW-0472">Membrane</keyword>
<protein>
    <submittedName>
        <fullName evidence="2">Uncharacterized protein</fullName>
    </submittedName>
</protein>
<sequence>MSSYEKWSLAIQALSALGTIGAVVVALFLAMKPPKPNFIVASSIRKIVAGVWKGTVALPESFEVPDGAHQTLGVLVTATNIGLHPEGVQHFFYDVSNTSRYLLRWNPLVPHVNTQGTTGFEGGTPFLSTIHPGDCATFFLPLEKFDTLQLPYFIKTLSSSKLPEFIKNSPWYPKLTLRTFRCRVELDRKHTAAAKLDKTLLEYITKKYLQHVSYKTT</sequence>
<dbReference type="AlphaFoldDB" id="A0A1N6F8S0"/>
<gene>
    <name evidence="2" type="ORF">SAMN02745161_1171</name>
</gene>
<dbReference type="EMBL" id="FSRG01000004">
    <property type="protein sequence ID" value="SIN91683.1"/>
    <property type="molecule type" value="Genomic_DNA"/>
</dbReference>
<dbReference type="RefSeq" id="WP_074216020.1">
    <property type="nucleotide sequence ID" value="NZ_FSRG01000004.1"/>
</dbReference>
<name>A0A1N6F8S0_9BACT</name>
<dbReference type="Proteomes" id="UP000184694">
    <property type="component" value="Unassembled WGS sequence"/>
</dbReference>
<keyword evidence="1" id="KW-1133">Transmembrane helix</keyword>
<organism evidence="2 3">
    <name type="scientific">Halodesulfovibrio marinisediminis DSM 17456</name>
    <dbReference type="NCBI Taxonomy" id="1121457"/>
    <lineage>
        <taxon>Bacteria</taxon>
        <taxon>Pseudomonadati</taxon>
        <taxon>Thermodesulfobacteriota</taxon>
        <taxon>Desulfovibrionia</taxon>
        <taxon>Desulfovibrionales</taxon>
        <taxon>Desulfovibrionaceae</taxon>
        <taxon>Halodesulfovibrio</taxon>
    </lineage>
</organism>
<evidence type="ECO:0000313" key="3">
    <source>
        <dbReference type="Proteomes" id="UP000184694"/>
    </source>
</evidence>